<dbReference type="InterPro" id="IPR005519">
    <property type="entry name" value="Acid_phosphat_B-like"/>
</dbReference>
<dbReference type="SUPFAM" id="SSF56784">
    <property type="entry name" value="HAD-like"/>
    <property type="match status" value="1"/>
</dbReference>
<dbReference type="PANTHER" id="PTHR14449">
    <property type="entry name" value="FANCONI ANEMIA GROUP F PROTEIN FANCF"/>
    <property type="match status" value="1"/>
</dbReference>
<reference evidence="2" key="1">
    <citation type="submission" date="2018-11" db="EMBL/GenBank/DDBJ databases">
        <authorList>
            <person name="Grassa J C."/>
        </authorList>
    </citation>
    <scope>NUCLEOTIDE SEQUENCE [LARGE SCALE GENOMIC DNA]</scope>
</reference>
<organism evidence="2 3">
    <name type="scientific">Cannabis sativa</name>
    <name type="common">Hemp</name>
    <name type="synonym">Marijuana</name>
    <dbReference type="NCBI Taxonomy" id="3483"/>
    <lineage>
        <taxon>Eukaryota</taxon>
        <taxon>Viridiplantae</taxon>
        <taxon>Streptophyta</taxon>
        <taxon>Embryophyta</taxon>
        <taxon>Tracheophyta</taxon>
        <taxon>Spermatophyta</taxon>
        <taxon>Magnoliopsida</taxon>
        <taxon>eudicotyledons</taxon>
        <taxon>Gunneridae</taxon>
        <taxon>Pentapetalae</taxon>
        <taxon>rosids</taxon>
        <taxon>fabids</taxon>
        <taxon>Rosales</taxon>
        <taxon>Cannabaceae</taxon>
        <taxon>Cannabis</taxon>
    </lineage>
</organism>
<dbReference type="Gene3D" id="3.40.50.1000">
    <property type="entry name" value="HAD superfamily/HAD-like"/>
    <property type="match status" value="1"/>
</dbReference>
<evidence type="ECO:0008006" key="4">
    <source>
        <dbReference type="Google" id="ProtNLM"/>
    </source>
</evidence>
<dbReference type="GO" id="GO:0003993">
    <property type="term" value="F:acid phosphatase activity"/>
    <property type="evidence" value="ECO:0007669"/>
    <property type="project" value="InterPro"/>
</dbReference>
<keyword evidence="1" id="KW-0732">Signal</keyword>
<dbReference type="Pfam" id="PF03767">
    <property type="entry name" value="Acid_phosphat_B"/>
    <property type="match status" value="1"/>
</dbReference>
<dbReference type="CDD" id="cd07535">
    <property type="entry name" value="HAD_VSP"/>
    <property type="match status" value="1"/>
</dbReference>
<dbReference type="InterPro" id="IPR023214">
    <property type="entry name" value="HAD_sf"/>
</dbReference>
<dbReference type="EMBL" id="UZAU01000407">
    <property type="status" value="NOT_ANNOTATED_CDS"/>
    <property type="molecule type" value="Genomic_DNA"/>
</dbReference>
<dbReference type="InterPro" id="IPR035428">
    <property type="entry name" value="FANCF"/>
</dbReference>
<keyword evidence="3" id="KW-1185">Reference proteome</keyword>
<dbReference type="FunFam" id="3.40.50.1000:FF:000189">
    <property type="entry name" value="Vegetative storage protein 1"/>
    <property type="match status" value="1"/>
</dbReference>
<dbReference type="EnsemblPlants" id="evm.model.04.2373">
    <property type="protein sequence ID" value="cds.evm.model.04.2373"/>
    <property type="gene ID" value="evm.TU.04.2373"/>
</dbReference>
<dbReference type="NCBIfam" id="TIGR01675">
    <property type="entry name" value="plant-AP"/>
    <property type="match status" value="1"/>
</dbReference>
<dbReference type="PANTHER" id="PTHR14449:SF2">
    <property type="entry name" value="FANCONI ANEMIA GROUP F PROTEIN"/>
    <property type="match status" value="1"/>
</dbReference>
<protein>
    <recommendedName>
        <fullName evidence="4">Acid phosphatase</fullName>
    </recommendedName>
</protein>
<evidence type="ECO:0000313" key="2">
    <source>
        <dbReference type="EnsemblPlants" id="cds.evm.model.04.2373"/>
    </source>
</evidence>
<dbReference type="Pfam" id="PF11107">
    <property type="entry name" value="FANCF"/>
    <property type="match status" value="1"/>
</dbReference>
<accession>A0A803PGI7</accession>
<evidence type="ECO:0000313" key="3">
    <source>
        <dbReference type="Proteomes" id="UP000596661"/>
    </source>
</evidence>
<name>A0A803PGI7_CANSA</name>
<evidence type="ECO:0000256" key="1">
    <source>
        <dbReference type="ARBA" id="ARBA00022729"/>
    </source>
</evidence>
<reference evidence="2" key="2">
    <citation type="submission" date="2021-03" db="UniProtKB">
        <authorList>
            <consortium name="EnsemblPlants"/>
        </authorList>
    </citation>
    <scope>IDENTIFICATION</scope>
</reference>
<dbReference type="GO" id="GO:0036297">
    <property type="term" value="P:interstrand cross-link repair"/>
    <property type="evidence" value="ECO:0007669"/>
    <property type="project" value="InterPro"/>
</dbReference>
<sequence>MGSWFHPDISLEELMKLIKGFVDILILTSGYQSSGRIAHWDPININKAFQWAFFFENVLRTLSCLDNHQESLQELDAALSELTSDVSFPQGFTHLSSATLTMARGFLVEHFIHALPLRDSHLRAFLMAIIEMDLDELSGVEHDRLSVYLNNLKLQETSFSSVKNRMFCDEDLISSPNLYLDTKEGELKGNSFTKYTVQKLLKRSSAVSKISTIESGLETISNSIRCCSWSEFDDNLFKELMKQNDPPVIVEQLVGFVTWNHWKSKNLSYFLDKRTIHMVSGASMIFSTPKIQWVQVLERLKNSADRSDDDFRDTVELLLLGCITDRWTYFIKHLMSVSYYPITTSEQFQEVCKLLPTGKFQTLDSKQETVNSKESDILEYLMNILSGQLHPLWNVSPVLAAAAIPSWSLLFRFYINELEIQFRGDFSTMRCCSCIEDKKEHNDCLTLASSNHWSILSPKFKNGLINDSLKRYCESWRINVEVKNIMGFEVVPQECVEYIQQYMTSSQYKADSEMALEEVKLYLSGSCTTLENDGKDAWIFDVDDTLISTIPYYKRHGFGGEKRNTTSLETWMKKRKAPALKHTLNIFHDIKDKGLKIFLISSRSESLRSHTVDNLVSVGYHGWTKLSLRGLEDEQLDVKEYKSKTRQRLVDEGYRIWGIVGDQWSSLEGYPSAKRTFKLPNSIYYLS</sequence>
<dbReference type="GO" id="GO:0043240">
    <property type="term" value="C:Fanconi anaemia nuclear complex"/>
    <property type="evidence" value="ECO:0007669"/>
    <property type="project" value="InterPro"/>
</dbReference>
<dbReference type="InterPro" id="IPR010028">
    <property type="entry name" value="Acid_phosphatase_pln"/>
</dbReference>
<proteinExistence type="predicted"/>
<dbReference type="InterPro" id="IPR036412">
    <property type="entry name" value="HAD-like_sf"/>
</dbReference>
<dbReference type="AlphaFoldDB" id="A0A803PGI7"/>
<dbReference type="Proteomes" id="UP000596661">
    <property type="component" value="Chromosome 4"/>
</dbReference>
<dbReference type="OMA" id="CLYTFHI"/>
<dbReference type="Gramene" id="evm.model.04.2373">
    <property type="protein sequence ID" value="cds.evm.model.04.2373"/>
    <property type="gene ID" value="evm.TU.04.2373"/>
</dbReference>